<protein>
    <recommendedName>
        <fullName evidence="5">Integrase catalytic domain-containing protein</fullName>
    </recommendedName>
</protein>
<feature type="coiled-coil region" evidence="1">
    <location>
        <begin position="85"/>
        <end position="140"/>
    </location>
</feature>
<gene>
    <name evidence="3" type="ORF">RCL2_000715300</name>
</gene>
<feature type="compositionally biased region" description="Basic and acidic residues" evidence="2">
    <location>
        <begin position="71"/>
        <end position="84"/>
    </location>
</feature>
<name>A0A8H3L5U1_9GLOM</name>
<dbReference type="SUPFAM" id="SSF53098">
    <property type="entry name" value="Ribonuclease H-like"/>
    <property type="match status" value="1"/>
</dbReference>
<evidence type="ECO:0000256" key="1">
    <source>
        <dbReference type="SAM" id="Coils"/>
    </source>
</evidence>
<evidence type="ECO:0008006" key="5">
    <source>
        <dbReference type="Google" id="ProtNLM"/>
    </source>
</evidence>
<evidence type="ECO:0000256" key="2">
    <source>
        <dbReference type="SAM" id="MobiDB-lite"/>
    </source>
</evidence>
<proteinExistence type="predicted"/>
<evidence type="ECO:0000313" key="4">
    <source>
        <dbReference type="Proteomes" id="UP000615446"/>
    </source>
</evidence>
<dbReference type="OrthoDB" id="7680611at2759"/>
<comment type="caution">
    <text evidence="3">The sequence shown here is derived from an EMBL/GenBank/DDBJ whole genome shotgun (WGS) entry which is preliminary data.</text>
</comment>
<reference evidence="3" key="1">
    <citation type="submission" date="2019-10" db="EMBL/GenBank/DDBJ databases">
        <title>Conservation and host-specific expression of non-tandemly repeated heterogenous ribosome RNA gene in arbuscular mycorrhizal fungi.</title>
        <authorList>
            <person name="Maeda T."/>
            <person name="Kobayashi Y."/>
            <person name="Nakagawa T."/>
            <person name="Ezawa T."/>
            <person name="Yamaguchi K."/>
            <person name="Bino T."/>
            <person name="Nishimoto Y."/>
            <person name="Shigenobu S."/>
            <person name="Kawaguchi M."/>
        </authorList>
    </citation>
    <scope>NUCLEOTIDE SEQUENCE</scope>
    <source>
        <strain evidence="3">HR1</strain>
    </source>
</reference>
<dbReference type="InterPro" id="IPR012337">
    <property type="entry name" value="RNaseH-like_sf"/>
</dbReference>
<evidence type="ECO:0000313" key="3">
    <source>
        <dbReference type="EMBL" id="GES79858.1"/>
    </source>
</evidence>
<dbReference type="EMBL" id="BLAL01000046">
    <property type="protein sequence ID" value="GES79858.1"/>
    <property type="molecule type" value="Genomic_DNA"/>
</dbReference>
<organism evidence="3 4">
    <name type="scientific">Rhizophagus clarus</name>
    <dbReference type="NCBI Taxonomy" id="94130"/>
    <lineage>
        <taxon>Eukaryota</taxon>
        <taxon>Fungi</taxon>
        <taxon>Fungi incertae sedis</taxon>
        <taxon>Mucoromycota</taxon>
        <taxon>Glomeromycotina</taxon>
        <taxon>Glomeromycetes</taxon>
        <taxon>Glomerales</taxon>
        <taxon>Glomeraceae</taxon>
        <taxon>Rhizophagus</taxon>
    </lineage>
</organism>
<dbReference type="Proteomes" id="UP000615446">
    <property type="component" value="Unassembled WGS sequence"/>
</dbReference>
<keyword evidence="1" id="KW-0175">Coiled coil</keyword>
<sequence>MNIPPGHRLGSICELELEKALRGIIQSTCDIANDYKVLQNIYLERINDHVQAQANASRKISQLNTTNTRLRSSERSSHTERKAEREKYSVEIKLLKSLIKTLEKEATLAQKASFSDKITILSLEAKIIELEGKLEDLKLEQEDSLLHTSFFDSEVTGISGKQKDSKLPDWIDDNLKSLVYELGLKNKVKEIEKKIAKEDLLKVLQDVLLKRTSLLQEANLKGSANACLAKQTQKTSSESEVVGVTRSCLSASGQSESSSVSGLEKDNGITNPELACPQRDPLILLITAGHKVIQAPANEKSDSLFFHPSWPFRMPVIGTSGSGKTNILGNLFLGTKAECICKGKKKPKGTSYGSRYIACDDLIVCGYHPDELKWAFVRYMYGIISKDPKAPYYENIRFSYISPEKIPSVRAFSPERSTVIVFENIIRRYTDDVKNASMVINSYLHKDEFVVFDLTRLEDDPLAIRLRYQLFLKIGMGERQAEKPVIYIDSQKARELNQIIAKQTPTINIDPQKAHDLDRHLALQKLYYRPEGLYQNHILYASYSKITKPNIVHQWNLIKIPYDDDMDTDIRQDNGPIFYYVLLVIDCATRYKDFIFLTSKSSSKVAEALKSIYNNPNNPLLWPRLAQYDEGHEFIGSSFKNQYSVEFLLPTGEHCRECERFARRIVDNMNDTPTWLIGMSFNDATKLEQIYSKPSVKYNHPIGIDEPQLPKGTTIQFLLAPGEWKNDPFERRRIIDLIWSPSLHKIQRIVVGKNLPMPVLYYLDESGPQRLFVREQLMHIKEEPMLPLRWVLGDN</sequence>
<feature type="region of interest" description="Disordered" evidence="2">
    <location>
        <begin position="61"/>
        <end position="84"/>
    </location>
</feature>
<feature type="compositionally biased region" description="Polar residues" evidence="2">
    <location>
        <begin position="61"/>
        <end position="70"/>
    </location>
</feature>
<accession>A0A8H3L5U1</accession>
<dbReference type="AlphaFoldDB" id="A0A8H3L5U1"/>